<dbReference type="SUPFAM" id="SSF53098">
    <property type="entry name" value="Ribonuclease H-like"/>
    <property type="match status" value="1"/>
</dbReference>
<organism evidence="4 5">
    <name type="scientific">Caballeronia sordidicola</name>
    <name type="common">Burkholderia sordidicola</name>
    <dbReference type="NCBI Taxonomy" id="196367"/>
    <lineage>
        <taxon>Bacteria</taxon>
        <taxon>Pseudomonadati</taxon>
        <taxon>Pseudomonadota</taxon>
        <taxon>Betaproteobacteria</taxon>
        <taxon>Burkholderiales</taxon>
        <taxon>Burkholderiaceae</taxon>
        <taxon>Caballeronia</taxon>
    </lineage>
</organism>
<evidence type="ECO:0000256" key="2">
    <source>
        <dbReference type="ARBA" id="ARBA00006363"/>
    </source>
</evidence>
<proteinExistence type="inferred from homology"/>
<feature type="domain" description="Integrase catalytic" evidence="3">
    <location>
        <begin position="1"/>
        <end position="68"/>
    </location>
</feature>
<sequence>MYFCDPRSPWQRGSNENTNGLLRQYFPKGTRLDGYSQAELNKVAALLNGRPRKTLDFMTPANKLAEIVGVASTG</sequence>
<dbReference type="GO" id="GO:0015074">
    <property type="term" value="P:DNA integration"/>
    <property type="evidence" value="ECO:0007669"/>
    <property type="project" value="InterPro"/>
</dbReference>
<reference evidence="4 5" key="1">
    <citation type="submission" date="2017-03" db="EMBL/GenBank/DDBJ databases">
        <title>Genome analysis of strain PAMC 26577.</title>
        <authorList>
            <person name="Oh H.-M."/>
            <person name="Yang J.-A."/>
        </authorList>
    </citation>
    <scope>NUCLEOTIDE SEQUENCE [LARGE SCALE GENOMIC DNA]</scope>
    <source>
        <strain evidence="4 5">PAMC 26577</strain>
    </source>
</reference>
<evidence type="ECO:0000313" key="4">
    <source>
        <dbReference type="EMBL" id="OTP69296.1"/>
    </source>
</evidence>
<dbReference type="Gene3D" id="3.30.420.10">
    <property type="entry name" value="Ribonuclease H-like superfamily/Ribonuclease H"/>
    <property type="match status" value="1"/>
</dbReference>
<dbReference type="GO" id="GO:0006313">
    <property type="term" value="P:DNA transposition"/>
    <property type="evidence" value="ECO:0007669"/>
    <property type="project" value="InterPro"/>
</dbReference>
<dbReference type="GO" id="GO:0005829">
    <property type="term" value="C:cytosol"/>
    <property type="evidence" value="ECO:0007669"/>
    <property type="project" value="TreeGrafter"/>
</dbReference>
<name>A0A242MDB9_CABSO</name>
<dbReference type="NCBIfam" id="NF033563">
    <property type="entry name" value="transpos_IS30"/>
    <property type="match status" value="1"/>
</dbReference>
<dbReference type="InterPro" id="IPR001598">
    <property type="entry name" value="Transposase_IS30_CS"/>
</dbReference>
<gene>
    <name evidence="4" type="ORF">PAMC26577_30125</name>
</gene>
<comment type="caution">
    <text evidence="4">The sequence shown here is derived from an EMBL/GenBank/DDBJ whole genome shotgun (WGS) entry which is preliminary data.</text>
</comment>
<dbReference type="InterPro" id="IPR051917">
    <property type="entry name" value="Transposase-Integrase"/>
</dbReference>
<dbReference type="PROSITE" id="PS50994">
    <property type="entry name" value="INTEGRASE"/>
    <property type="match status" value="1"/>
</dbReference>
<dbReference type="PANTHER" id="PTHR10948:SF23">
    <property type="entry name" value="TRANSPOSASE INSI FOR INSERTION SEQUENCE ELEMENT IS30A-RELATED"/>
    <property type="match status" value="1"/>
</dbReference>
<dbReference type="GO" id="GO:0004803">
    <property type="term" value="F:transposase activity"/>
    <property type="evidence" value="ECO:0007669"/>
    <property type="project" value="InterPro"/>
</dbReference>
<dbReference type="InterPro" id="IPR001584">
    <property type="entry name" value="Integrase_cat-core"/>
</dbReference>
<evidence type="ECO:0000313" key="5">
    <source>
        <dbReference type="Proteomes" id="UP000195221"/>
    </source>
</evidence>
<dbReference type="EMBL" id="NBTZ01000115">
    <property type="protein sequence ID" value="OTP69296.1"/>
    <property type="molecule type" value="Genomic_DNA"/>
</dbReference>
<accession>A0A242MDB9</accession>
<comment type="similarity">
    <text evidence="2">Belongs to the transposase IS30 family.</text>
</comment>
<dbReference type="InterPro" id="IPR053392">
    <property type="entry name" value="Transposase_IS30-like"/>
</dbReference>
<dbReference type="InterPro" id="IPR012337">
    <property type="entry name" value="RNaseH-like_sf"/>
</dbReference>
<dbReference type="PANTHER" id="PTHR10948">
    <property type="entry name" value="TRANSPOSASE"/>
    <property type="match status" value="1"/>
</dbReference>
<dbReference type="InterPro" id="IPR036397">
    <property type="entry name" value="RNaseH_sf"/>
</dbReference>
<protein>
    <submittedName>
        <fullName evidence="4">Mobile element protein</fullName>
    </submittedName>
</protein>
<dbReference type="GO" id="GO:0003677">
    <property type="term" value="F:DNA binding"/>
    <property type="evidence" value="ECO:0007669"/>
    <property type="project" value="InterPro"/>
</dbReference>
<evidence type="ECO:0000256" key="1">
    <source>
        <dbReference type="ARBA" id="ARBA00002190"/>
    </source>
</evidence>
<comment type="function">
    <text evidence="1">Required for the transposition of the insertion element.</text>
</comment>
<dbReference type="AlphaFoldDB" id="A0A242MDB9"/>
<dbReference type="PROSITE" id="PS01043">
    <property type="entry name" value="TRANSPOSASE_IS30"/>
    <property type="match status" value="1"/>
</dbReference>
<dbReference type="Proteomes" id="UP000195221">
    <property type="component" value="Unassembled WGS sequence"/>
</dbReference>
<evidence type="ECO:0000259" key="3">
    <source>
        <dbReference type="PROSITE" id="PS50994"/>
    </source>
</evidence>